<sequence>MIIFYFFYDENKIYNYTLFLFLPFFALKEFKIPFFVVTDEFETGVPRDFLWIRGNEMNPSESILLFNEFWNEKGKQPNRRVWFAPGNLKLVEKLDENDDEFWETTIYFNKFAMPKMLSGIIARIEYDLNADKLIDVWIFPGERIEWSTDPAKEIPGRFVLLNTIANQDLALEFFRKKKFLFLESAMR</sequence>
<keyword evidence="2" id="KW-1185">Reference proteome</keyword>
<dbReference type="EMBL" id="RQHV01000043">
    <property type="protein sequence ID" value="TGN10465.1"/>
    <property type="molecule type" value="Genomic_DNA"/>
</dbReference>
<evidence type="ECO:0000313" key="1">
    <source>
        <dbReference type="EMBL" id="TGN10465.1"/>
    </source>
</evidence>
<organism evidence="1 2">
    <name type="scientific">Leptospira ilyithenensis</name>
    <dbReference type="NCBI Taxonomy" id="2484901"/>
    <lineage>
        <taxon>Bacteria</taxon>
        <taxon>Pseudomonadati</taxon>
        <taxon>Spirochaetota</taxon>
        <taxon>Spirochaetia</taxon>
        <taxon>Leptospirales</taxon>
        <taxon>Leptospiraceae</taxon>
        <taxon>Leptospira</taxon>
    </lineage>
</organism>
<accession>A0A4R9LNX1</accession>
<reference evidence="1" key="1">
    <citation type="journal article" date="2019" name="PLoS Negl. Trop. Dis.">
        <title>Revisiting the worldwide diversity of Leptospira species in the environment.</title>
        <authorList>
            <person name="Vincent A.T."/>
            <person name="Schiettekatte O."/>
            <person name="Bourhy P."/>
            <person name="Veyrier F.J."/>
            <person name="Picardeau M."/>
        </authorList>
    </citation>
    <scope>NUCLEOTIDE SEQUENCE [LARGE SCALE GENOMIC DNA]</scope>
    <source>
        <strain evidence="1">201400974</strain>
    </source>
</reference>
<protein>
    <submittedName>
        <fullName evidence="1">Uncharacterized protein</fullName>
    </submittedName>
</protein>
<dbReference type="AlphaFoldDB" id="A0A4R9LNX1"/>
<dbReference type="RefSeq" id="WP_135764099.1">
    <property type="nucleotide sequence ID" value="NZ_RQHV01000043.1"/>
</dbReference>
<proteinExistence type="predicted"/>
<gene>
    <name evidence="1" type="ORF">EHS11_09245</name>
</gene>
<evidence type="ECO:0000313" key="2">
    <source>
        <dbReference type="Proteomes" id="UP000298264"/>
    </source>
</evidence>
<name>A0A4R9LNX1_9LEPT</name>
<comment type="caution">
    <text evidence="1">The sequence shown here is derived from an EMBL/GenBank/DDBJ whole genome shotgun (WGS) entry which is preliminary data.</text>
</comment>
<dbReference type="Proteomes" id="UP000298264">
    <property type="component" value="Unassembled WGS sequence"/>
</dbReference>
<dbReference type="OrthoDB" id="324351at2"/>